<organism evidence="1 2">
    <name type="scientific">Achromobacter veterisilvae</name>
    <dbReference type="NCBI Taxonomy" id="2069367"/>
    <lineage>
        <taxon>Bacteria</taxon>
        <taxon>Pseudomonadati</taxon>
        <taxon>Pseudomonadota</taxon>
        <taxon>Betaproteobacteria</taxon>
        <taxon>Burkholderiales</taxon>
        <taxon>Alcaligenaceae</taxon>
        <taxon>Achromobacter</taxon>
    </lineage>
</organism>
<dbReference type="RefSeq" id="WP_338881712.1">
    <property type="nucleotide sequence ID" value="NZ_CP148753.1"/>
</dbReference>
<sequence>MKWTLTIAALMTLTAGITLGALGRWEVLVICFFATALLLLCANLDQIAEISASSDGLRAKTRELVRQTEGAISELQMLAAQLAALGLSLIKRQGRLGGYSVPEEQRLKSDTLAVVARLGVRNEEIQSAMSEWHAVEEFDYVQSILGNSQIPRPISDHELAKEWKDLRNFSFGSAPDPSVLREFLKKHRLLDDDREALIQDYEFYRCNREHRRMHIWEKHSDWPPLVRSNT</sequence>
<evidence type="ECO:0000313" key="2">
    <source>
        <dbReference type="Proteomes" id="UP001456224"/>
    </source>
</evidence>
<protein>
    <submittedName>
        <fullName evidence="1">Uncharacterized protein</fullName>
    </submittedName>
</protein>
<proteinExistence type="predicted"/>
<dbReference type="Proteomes" id="UP001456224">
    <property type="component" value="Chromosome"/>
</dbReference>
<gene>
    <name evidence="1" type="ORF">WHX56_15200</name>
</gene>
<name>A0ABZ2S775_9BURK</name>
<dbReference type="EMBL" id="CP148753">
    <property type="protein sequence ID" value="WXR76781.1"/>
    <property type="molecule type" value="Genomic_DNA"/>
</dbReference>
<reference evidence="1 2" key="1">
    <citation type="submission" date="2024-03" db="EMBL/GenBank/DDBJ databases">
        <title>Reference genomes for the five species model microbial community.</title>
        <authorList>
            <person name="Padfield D."/>
        </authorList>
    </citation>
    <scope>NUCLEOTIDE SEQUENCE [LARGE SCALE GENOMIC DNA]</scope>
    <source>
        <strain evidence="1 2">AB1</strain>
    </source>
</reference>
<evidence type="ECO:0000313" key="1">
    <source>
        <dbReference type="EMBL" id="WXR76781.1"/>
    </source>
</evidence>
<accession>A0ABZ2S775</accession>
<keyword evidence="2" id="KW-1185">Reference proteome</keyword>